<evidence type="ECO:0000256" key="3">
    <source>
        <dbReference type="ARBA" id="ARBA00022801"/>
    </source>
</evidence>
<dbReference type="PANTHER" id="PTHR47664:SF1">
    <property type="entry name" value="CHROMOSOME UNDETERMINED SCAFFOLD_14, WHOLE GENOME SHOTGUN SEQUENCE"/>
    <property type="match status" value="1"/>
</dbReference>
<dbReference type="SUPFAM" id="SSF54001">
    <property type="entry name" value="Cysteine proteinases"/>
    <property type="match status" value="1"/>
</dbReference>
<evidence type="ECO:0000256" key="2">
    <source>
        <dbReference type="ARBA" id="ARBA00022670"/>
    </source>
</evidence>
<evidence type="ECO:0000256" key="4">
    <source>
        <dbReference type="ARBA" id="ARBA00022807"/>
    </source>
</evidence>
<evidence type="ECO:0000313" key="8">
    <source>
        <dbReference type="Proteomes" id="UP001186944"/>
    </source>
</evidence>
<dbReference type="EMBL" id="VSWD01000004">
    <property type="protein sequence ID" value="KAK3104533.1"/>
    <property type="molecule type" value="Genomic_DNA"/>
</dbReference>
<evidence type="ECO:0000256" key="1">
    <source>
        <dbReference type="ARBA" id="ARBA00007074"/>
    </source>
</evidence>
<dbReference type="InterPro" id="IPR000064">
    <property type="entry name" value="NLP_P60_dom"/>
</dbReference>
<dbReference type="GO" id="GO:0008234">
    <property type="term" value="F:cysteine-type peptidase activity"/>
    <property type="evidence" value="ECO:0007669"/>
    <property type="project" value="UniProtKB-KW"/>
</dbReference>
<dbReference type="GO" id="GO:0006508">
    <property type="term" value="P:proteolysis"/>
    <property type="evidence" value="ECO:0007669"/>
    <property type="project" value="UniProtKB-KW"/>
</dbReference>
<keyword evidence="3" id="KW-0378">Hydrolase</keyword>
<feature type="region of interest" description="Disordered" evidence="5">
    <location>
        <begin position="375"/>
        <end position="411"/>
    </location>
</feature>
<dbReference type="AlphaFoldDB" id="A0AA88YT40"/>
<accession>A0AA88YT40</accession>
<keyword evidence="4" id="KW-0788">Thiol protease</keyword>
<feature type="region of interest" description="Disordered" evidence="5">
    <location>
        <begin position="250"/>
        <end position="285"/>
    </location>
</feature>
<sequence>MRKRRKKKQRDPQAMLELRKKFLNQAKKYFGVPYAKKYWSPDTEEHYSKIFLDCCGLVRQVMRDLEKDFGFRLGPWNQAYMYDTLPITLTSEKDMKPGDLVFMSGVYPSPKARQQKHFMTHVEIWAGDGCKTIGARWNNGKVQVWDHYKFEAKSFHSAQYYFKSIDTWLMGVCKSFCKQHKWKRRKFNPSKKSVFSLKQNQETTKKVTENSLEVVGRGEYKTDIDTNVASDADGDFPEADIEDAVEDCDEVGNEDFGSSSEDEGDEDNQQVDSGSEDGTESESEDINALPENMEALECQSSLSTRVSAVNNKNSCAIENPDGSGSPYKKDEALHIRKSHGLEMSIQKSIFINGNSATEGNETSSLCTMTANCTIKGQGSRSSSSLKTEGKPSMKTAPTCNSDPGLNKLKFK</sequence>
<organism evidence="7 8">
    <name type="scientific">Pinctada imbricata</name>
    <name type="common">Atlantic pearl-oyster</name>
    <name type="synonym">Pinctada martensii</name>
    <dbReference type="NCBI Taxonomy" id="66713"/>
    <lineage>
        <taxon>Eukaryota</taxon>
        <taxon>Metazoa</taxon>
        <taxon>Spiralia</taxon>
        <taxon>Lophotrochozoa</taxon>
        <taxon>Mollusca</taxon>
        <taxon>Bivalvia</taxon>
        <taxon>Autobranchia</taxon>
        <taxon>Pteriomorphia</taxon>
        <taxon>Pterioida</taxon>
        <taxon>Pterioidea</taxon>
        <taxon>Pteriidae</taxon>
        <taxon>Pinctada</taxon>
    </lineage>
</organism>
<dbReference type="PANTHER" id="PTHR47664">
    <property type="entry name" value="NLPC_P60 DOMAIN-CONTAINING PROTEIN"/>
    <property type="match status" value="1"/>
</dbReference>
<proteinExistence type="inferred from homology"/>
<protein>
    <recommendedName>
        <fullName evidence="6">NlpC/P60 domain-containing protein</fullName>
    </recommendedName>
</protein>
<dbReference type="PROSITE" id="PS51935">
    <property type="entry name" value="NLPC_P60"/>
    <property type="match status" value="1"/>
</dbReference>
<evidence type="ECO:0000313" key="7">
    <source>
        <dbReference type="EMBL" id="KAK3104533.1"/>
    </source>
</evidence>
<dbReference type="Gene3D" id="3.90.1720.10">
    <property type="entry name" value="endopeptidase domain like (from Nostoc punctiforme)"/>
    <property type="match status" value="1"/>
</dbReference>
<keyword evidence="2" id="KW-0645">Protease</keyword>
<dbReference type="Proteomes" id="UP001186944">
    <property type="component" value="Unassembled WGS sequence"/>
</dbReference>
<name>A0AA88YT40_PINIB</name>
<comment type="similarity">
    <text evidence="1">Belongs to the peptidase C40 family.</text>
</comment>
<evidence type="ECO:0000256" key="5">
    <source>
        <dbReference type="SAM" id="MobiDB-lite"/>
    </source>
</evidence>
<feature type="domain" description="NlpC/P60" evidence="6">
    <location>
        <begin position="16"/>
        <end position="162"/>
    </location>
</feature>
<reference evidence="7" key="1">
    <citation type="submission" date="2019-08" db="EMBL/GenBank/DDBJ databases">
        <title>The improved chromosome-level genome for the pearl oyster Pinctada fucata martensii using PacBio sequencing and Hi-C.</title>
        <authorList>
            <person name="Zheng Z."/>
        </authorList>
    </citation>
    <scope>NUCLEOTIDE SEQUENCE</scope>
    <source>
        <strain evidence="7">ZZ-2019</strain>
        <tissue evidence="7">Adductor muscle</tissue>
    </source>
</reference>
<keyword evidence="8" id="KW-1185">Reference proteome</keyword>
<comment type="caution">
    <text evidence="7">The sequence shown here is derived from an EMBL/GenBank/DDBJ whole genome shotgun (WGS) entry which is preliminary data.</text>
</comment>
<feature type="compositionally biased region" description="Acidic residues" evidence="5">
    <location>
        <begin position="260"/>
        <end position="285"/>
    </location>
</feature>
<gene>
    <name evidence="7" type="ORF">FSP39_004394</name>
</gene>
<feature type="compositionally biased region" description="Polar residues" evidence="5">
    <location>
        <begin position="375"/>
        <end position="386"/>
    </location>
</feature>
<evidence type="ECO:0000259" key="6">
    <source>
        <dbReference type="PROSITE" id="PS51935"/>
    </source>
</evidence>
<dbReference type="InterPro" id="IPR038765">
    <property type="entry name" value="Papain-like_cys_pep_sf"/>
</dbReference>